<evidence type="ECO:0000313" key="2">
    <source>
        <dbReference type="Proteomes" id="UP001549363"/>
    </source>
</evidence>
<evidence type="ECO:0000313" key="1">
    <source>
        <dbReference type="EMBL" id="MET4562203.1"/>
    </source>
</evidence>
<organism evidence="1 2">
    <name type="scientific">Lysinibacillus parviboronicapiens</name>
    <dbReference type="NCBI Taxonomy" id="436516"/>
    <lineage>
        <taxon>Bacteria</taxon>
        <taxon>Bacillati</taxon>
        <taxon>Bacillota</taxon>
        <taxon>Bacilli</taxon>
        <taxon>Bacillales</taxon>
        <taxon>Bacillaceae</taxon>
        <taxon>Lysinibacillus</taxon>
    </lineage>
</organism>
<dbReference type="RefSeq" id="WP_354472385.1">
    <property type="nucleotide sequence ID" value="NZ_JBEPSB010000018.1"/>
</dbReference>
<name>A0ABV2PNK7_9BACI</name>
<protein>
    <submittedName>
        <fullName evidence="1">Uncharacterized protein</fullName>
    </submittedName>
</protein>
<accession>A0ABV2PNK7</accession>
<reference evidence="1 2" key="1">
    <citation type="submission" date="2024-06" db="EMBL/GenBank/DDBJ databases">
        <title>Sorghum-associated microbial communities from plants grown in Nebraska, USA.</title>
        <authorList>
            <person name="Schachtman D."/>
        </authorList>
    </citation>
    <scope>NUCLEOTIDE SEQUENCE [LARGE SCALE GENOMIC DNA]</scope>
    <source>
        <strain evidence="1 2">736</strain>
    </source>
</reference>
<comment type="caution">
    <text evidence="1">The sequence shown here is derived from an EMBL/GenBank/DDBJ whole genome shotgun (WGS) entry which is preliminary data.</text>
</comment>
<sequence>MIRDKMLISIKEKIERKEDITRLESAFLYKLACEAVQQIPALEIESAERLELLIEVSNEVKKENYEVAWKKAIAYVEGVDFDLLMAGHFDRFD</sequence>
<dbReference type="Proteomes" id="UP001549363">
    <property type="component" value="Unassembled WGS sequence"/>
</dbReference>
<gene>
    <name evidence="1" type="ORF">ABIA69_003389</name>
</gene>
<proteinExistence type="predicted"/>
<keyword evidence="2" id="KW-1185">Reference proteome</keyword>
<dbReference type="EMBL" id="JBEPSB010000018">
    <property type="protein sequence ID" value="MET4562203.1"/>
    <property type="molecule type" value="Genomic_DNA"/>
</dbReference>